<dbReference type="EMBL" id="BSYO01000023">
    <property type="protein sequence ID" value="GMH21219.1"/>
    <property type="molecule type" value="Genomic_DNA"/>
</dbReference>
<reference evidence="2" key="1">
    <citation type="submission" date="2023-05" db="EMBL/GenBank/DDBJ databases">
        <title>Nepenthes gracilis genome sequencing.</title>
        <authorList>
            <person name="Fukushima K."/>
        </authorList>
    </citation>
    <scope>NUCLEOTIDE SEQUENCE</scope>
    <source>
        <strain evidence="2">SING2019-196</strain>
    </source>
</reference>
<evidence type="ECO:0000256" key="1">
    <source>
        <dbReference type="SAM" id="Phobius"/>
    </source>
</evidence>
<keyword evidence="1" id="KW-1133">Transmembrane helix</keyword>
<name>A0AAD3T215_NEPGR</name>
<accession>A0AAD3T215</accession>
<proteinExistence type="predicted"/>
<keyword evidence="1" id="KW-0812">Transmembrane</keyword>
<keyword evidence="1" id="KW-0472">Membrane</keyword>
<protein>
    <submittedName>
        <fullName evidence="2">Uncharacterized protein</fullName>
    </submittedName>
</protein>
<evidence type="ECO:0000313" key="3">
    <source>
        <dbReference type="Proteomes" id="UP001279734"/>
    </source>
</evidence>
<gene>
    <name evidence="2" type="ORF">Nepgr_023061</name>
</gene>
<organism evidence="2 3">
    <name type="scientific">Nepenthes gracilis</name>
    <name type="common">Slender pitcher plant</name>
    <dbReference type="NCBI Taxonomy" id="150966"/>
    <lineage>
        <taxon>Eukaryota</taxon>
        <taxon>Viridiplantae</taxon>
        <taxon>Streptophyta</taxon>
        <taxon>Embryophyta</taxon>
        <taxon>Tracheophyta</taxon>
        <taxon>Spermatophyta</taxon>
        <taxon>Magnoliopsida</taxon>
        <taxon>eudicotyledons</taxon>
        <taxon>Gunneridae</taxon>
        <taxon>Pentapetalae</taxon>
        <taxon>Caryophyllales</taxon>
        <taxon>Nepenthaceae</taxon>
        <taxon>Nepenthes</taxon>
    </lineage>
</organism>
<dbReference type="Proteomes" id="UP001279734">
    <property type="component" value="Unassembled WGS sequence"/>
</dbReference>
<evidence type="ECO:0000313" key="2">
    <source>
        <dbReference type="EMBL" id="GMH21219.1"/>
    </source>
</evidence>
<sequence length="134" mass="14748">MLVVLYSHSLLRGGLDWFAGSVCSCENCLLLDFSLVWLALWPCWRADLHSISFLMLDAEDVAGVLGGVKWFVLGLMLLLMLIGLMLMGRSIAFGGFMLLSHPMPMSPVPLVISRYTLDAEAVARFGIAFCSDEC</sequence>
<dbReference type="AlphaFoldDB" id="A0AAD3T215"/>
<feature type="transmembrane region" description="Helical" evidence="1">
    <location>
        <begin position="70"/>
        <end position="99"/>
    </location>
</feature>
<keyword evidence="3" id="KW-1185">Reference proteome</keyword>
<comment type="caution">
    <text evidence="2">The sequence shown here is derived from an EMBL/GenBank/DDBJ whole genome shotgun (WGS) entry which is preliminary data.</text>
</comment>